<dbReference type="PANTHER" id="PTHR10963:SF24">
    <property type="entry name" value="GLYCOSIDASE C21B10.07-RELATED"/>
    <property type="match status" value="1"/>
</dbReference>
<dbReference type="PANTHER" id="PTHR10963">
    <property type="entry name" value="GLYCOSYL HYDROLASE-RELATED"/>
    <property type="match status" value="1"/>
</dbReference>
<organism evidence="4 5">
    <name type="scientific">Teratosphaeria nubilosa</name>
    <dbReference type="NCBI Taxonomy" id="161662"/>
    <lineage>
        <taxon>Eukaryota</taxon>
        <taxon>Fungi</taxon>
        <taxon>Dikarya</taxon>
        <taxon>Ascomycota</taxon>
        <taxon>Pezizomycotina</taxon>
        <taxon>Dothideomycetes</taxon>
        <taxon>Dothideomycetidae</taxon>
        <taxon>Mycosphaerellales</taxon>
        <taxon>Teratosphaeriaceae</taxon>
        <taxon>Teratosphaeria</taxon>
    </lineage>
</organism>
<dbReference type="EMBL" id="ML995840">
    <property type="protein sequence ID" value="KAF2768794.1"/>
    <property type="molecule type" value="Genomic_DNA"/>
</dbReference>
<feature type="domain" description="GH16" evidence="3">
    <location>
        <begin position="30"/>
        <end position="313"/>
    </location>
</feature>
<evidence type="ECO:0000256" key="1">
    <source>
        <dbReference type="SAM" id="MobiDB-lite"/>
    </source>
</evidence>
<keyword evidence="5" id="KW-1185">Reference proteome</keyword>
<dbReference type="Gene3D" id="2.60.120.200">
    <property type="match status" value="1"/>
</dbReference>
<accession>A0A6G1L982</accession>
<gene>
    <name evidence="4" type="ORF">EJ03DRAFT_327930</name>
</gene>
<feature type="compositionally biased region" description="Basic residues" evidence="1">
    <location>
        <begin position="391"/>
        <end position="412"/>
    </location>
</feature>
<sequence>MLRKALVASTLLNTLAHAAPTSSNTYKLVADYSGPSFFDGWDFFTGADPTTGYVTYQSQASALQKNLAGFISRPLGPNGTTTSAYIGVDYTTNLTGSTASGRDSVRISTNATFSGGGLFIADINHMPIGTACGTWPALWLLGTDGTWPQSGEIDIMEGVNLDTMNQVTLHTAEGCSVSNASTAMLGALSETYCGPTSANSGCGVVAPSTADLTFAGNESVIHATAGKAFNAANGAVYATLWDEDGISVYMFPHSRLPSDIRSGAPDPSSWTVKPLAKFGGDSCDFMESFYDLQLVIDTTFCGSWAGKQWNVSNVVGQEACAVSTGYETCEAFVAAEAGAFEGTYWDVASIRAYQLTANNTYGVSASGVGKRGVGSVGEQPTVQNISAAGRGSRHGHGHGHALRQLSARHRSA</sequence>
<protein>
    <recommendedName>
        <fullName evidence="3">GH16 domain-containing protein</fullName>
    </recommendedName>
</protein>
<dbReference type="PROSITE" id="PS51762">
    <property type="entry name" value="GH16_2"/>
    <property type="match status" value="1"/>
</dbReference>
<dbReference type="GO" id="GO:0004553">
    <property type="term" value="F:hydrolase activity, hydrolyzing O-glycosyl compounds"/>
    <property type="evidence" value="ECO:0007669"/>
    <property type="project" value="InterPro"/>
</dbReference>
<keyword evidence="2" id="KW-0732">Signal</keyword>
<dbReference type="OrthoDB" id="192832at2759"/>
<evidence type="ECO:0000259" key="3">
    <source>
        <dbReference type="PROSITE" id="PS51762"/>
    </source>
</evidence>
<proteinExistence type="predicted"/>
<dbReference type="InterPro" id="IPR050546">
    <property type="entry name" value="Glycosyl_Hydrlase_16"/>
</dbReference>
<feature type="signal peptide" evidence="2">
    <location>
        <begin position="1"/>
        <end position="18"/>
    </location>
</feature>
<name>A0A6G1L982_9PEZI</name>
<evidence type="ECO:0000256" key="2">
    <source>
        <dbReference type="SAM" id="SignalP"/>
    </source>
</evidence>
<dbReference type="InterPro" id="IPR013320">
    <property type="entry name" value="ConA-like_dom_sf"/>
</dbReference>
<dbReference type="Proteomes" id="UP000799436">
    <property type="component" value="Unassembled WGS sequence"/>
</dbReference>
<feature type="chain" id="PRO_5026328037" description="GH16 domain-containing protein" evidence="2">
    <location>
        <begin position="19"/>
        <end position="412"/>
    </location>
</feature>
<reference evidence="4" key="1">
    <citation type="journal article" date="2020" name="Stud. Mycol.">
        <title>101 Dothideomycetes genomes: a test case for predicting lifestyles and emergence of pathogens.</title>
        <authorList>
            <person name="Haridas S."/>
            <person name="Albert R."/>
            <person name="Binder M."/>
            <person name="Bloem J."/>
            <person name="Labutti K."/>
            <person name="Salamov A."/>
            <person name="Andreopoulos B."/>
            <person name="Baker S."/>
            <person name="Barry K."/>
            <person name="Bills G."/>
            <person name="Bluhm B."/>
            <person name="Cannon C."/>
            <person name="Castanera R."/>
            <person name="Culley D."/>
            <person name="Daum C."/>
            <person name="Ezra D."/>
            <person name="Gonzalez J."/>
            <person name="Henrissat B."/>
            <person name="Kuo A."/>
            <person name="Liang C."/>
            <person name="Lipzen A."/>
            <person name="Lutzoni F."/>
            <person name="Magnuson J."/>
            <person name="Mondo S."/>
            <person name="Nolan M."/>
            <person name="Ohm R."/>
            <person name="Pangilinan J."/>
            <person name="Park H.-J."/>
            <person name="Ramirez L."/>
            <person name="Alfaro M."/>
            <person name="Sun H."/>
            <person name="Tritt A."/>
            <person name="Yoshinaga Y."/>
            <person name="Zwiers L.-H."/>
            <person name="Turgeon B."/>
            <person name="Goodwin S."/>
            <person name="Spatafora J."/>
            <person name="Crous P."/>
            <person name="Grigoriev I."/>
        </authorList>
    </citation>
    <scope>NUCLEOTIDE SEQUENCE</scope>
    <source>
        <strain evidence="4">CBS 116005</strain>
    </source>
</reference>
<dbReference type="SUPFAM" id="SSF49899">
    <property type="entry name" value="Concanavalin A-like lectins/glucanases"/>
    <property type="match status" value="1"/>
</dbReference>
<evidence type="ECO:0000313" key="4">
    <source>
        <dbReference type="EMBL" id="KAF2768794.1"/>
    </source>
</evidence>
<dbReference type="CDD" id="cd02181">
    <property type="entry name" value="GH16_fungal_Lam16A_glucanase"/>
    <property type="match status" value="1"/>
</dbReference>
<evidence type="ECO:0000313" key="5">
    <source>
        <dbReference type="Proteomes" id="UP000799436"/>
    </source>
</evidence>
<feature type="region of interest" description="Disordered" evidence="1">
    <location>
        <begin position="387"/>
        <end position="412"/>
    </location>
</feature>
<dbReference type="GO" id="GO:0009251">
    <property type="term" value="P:glucan catabolic process"/>
    <property type="evidence" value="ECO:0007669"/>
    <property type="project" value="TreeGrafter"/>
</dbReference>
<dbReference type="InterPro" id="IPR000757">
    <property type="entry name" value="Beta-glucanase-like"/>
</dbReference>
<dbReference type="AlphaFoldDB" id="A0A6G1L982"/>
<dbReference type="Pfam" id="PF26113">
    <property type="entry name" value="GH16_XgeA"/>
    <property type="match status" value="1"/>
</dbReference>